<protein>
    <recommendedName>
        <fullName evidence="13">hydroperoxide dehydratase</fullName>
        <ecNumber evidence="13">4.2.1.92</ecNumber>
    </recommendedName>
</protein>
<dbReference type="FunFam" id="1.10.630.10:FF:000024">
    <property type="entry name" value="Allene oxide synthase, chloroplastic"/>
    <property type="match status" value="1"/>
</dbReference>
<dbReference type="GO" id="GO:0020037">
    <property type="term" value="F:heme binding"/>
    <property type="evidence" value="ECO:0007669"/>
    <property type="project" value="InterPro"/>
</dbReference>
<evidence type="ECO:0000256" key="5">
    <source>
        <dbReference type="ARBA" id="ARBA00022767"/>
    </source>
</evidence>
<evidence type="ECO:0000313" key="15">
    <source>
        <dbReference type="EMBL" id="OAY85471.1"/>
    </source>
</evidence>
<dbReference type="GO" id="GO:0016705">
    <property type="term" value="F:oxidoreductase activity, acting on paired donors, with incorporation or reduction of molecular oxygen"/>
    <property type="evidence" value="ECO:0007669"/>
    <property type="project" value="InterPro"/>
</dbReference>
<dbReference type="Proteomes" id="UP000092600">
    <property type="component" value="Unassembled WGS sequence"/>
</dbReference>
<evidence type="ECO:0000313" key="18">
    <source>
        <dbReference type="RefSeq" id="XP_020099759.1"/>
    </source>
</evidence>
<dbReference type="InterPro" id="IPR001128">
    <property type="entry name" value="Cyt_P450"/>
</dbReference>
<proteinExistence type="inferred from homology"/>
<keyword evidence="3 14" id="KW-0349">Heme</keyword>
<dbReference type="GO" id="GO:0005506">
    <property type="term" value="F:iron ion binding"/>
    <property type="evidence" value="ECO:0007669"/>
    <property type="project" value="InterPro"/>
</dbReference>
<dbReference type="AlphaFoldDB" id="A0A199W8A3"/>
<evidence type="ECO:0000256" key="13">
    <source>
        <dbReference type="ARBA" id="ARBA00067081"/>
    </source>
</evidence>
<dbReference type="GeneID" id="109718144"/>
<keyword evidence="9" id="KW-0275">Fatty acid biosynthesis</keyword>
<evidence type="ECO:0000256" key="2">
    <source>
        <dbReference type="ARBA" id="ARBA00022516"/>
    </source>
</evidence>
<organism evidence="15 16">
    <name type="scientific">Ananas comosus</name>
    <name type="common">Pineapple</name>
    <name type="synonym">Ananas ananas</name>
    <dbReference type="NCBI Taxonomy" id="4615"/>
    <lineage>
        <taxon>Eukaryota</taxon>
        <taxon>Viridiplantae</taxon>
        <taxon>Streptophyta</taxon>
        <taxon>Embryophyta</taxon>
        <taxon>Tracheophyta</taxon>
        <taxon>Spermatophyta</taxon>
        <taxon>Magnoliopsida</taxon>
        <taxon>Liliopsida</taxon>
        <taxon>Poales</taxon>
        <taxon>Bromeliaceae</taxon>
        <taxon>Bromelioideae</taxon>
        <taxon>Ananas</taxon>
    </lineage>
</organism>
<evidence type="ECO:0000256" key="14">
    <source>
        <dbReference type="PIRSR" id="PIRSR602403-1"/>
    </source>
</evidence>
<evidence type="ECO:0000256" key="8">
    <source>
        <dbReference type="ARBA" id="ARBA00023098"/>
    </source>
</evidence>
<evidence type="ECO:0000256" key="7">
    <source>
        <dbReference type="ARBA" id="ARBA00023004"/>
    </source>
</evidence>
<dbReference type="InterPro" id="IPR036396">
    <property type="entry name" value="Cyt_P450_sf"/>
</dbReference>
<dbReference type="RefSeq" id="XP_020099759.1">
    <property type="nucleotide sequence ID" value="XM_020244170.1"/>
</dbReference>
<dbReference type="OrthoDB" id="2789670at2759"/>
<evidence type="ECO:0000313" key="17">
    <source>
        <dbReference type="Proteomes" id="UP000515123"/>
    </source>
</evidence>
<dbReference type="GO" id="GO:0004497">
    <property type="term" value="F:monooxygenase activity"/>
    <property type="evidence" value="ECO:0007669"/>
    <property type="project" value="InterPro"/>
</dbReference>
<accession>A0A199W8A3</accession>
<keyword evidence="8" id="KW-0443">Lipid metabolism</keyword>
<dbReference type="InterPro" id="IPR002403">
    <property type="entry name" value="Cyt_P450_E_grp-IV"/>
</dbReference>
<evidence type="ECO:0000256" key="10">
    <source>
        <dbReference type="ARBA" id="ARBA00023239"/>
    </source>
</evidence>
<comment type="similarity">
    <text evidence="1">Belongs to the cytochrome P450 family.</text>
</comment>
<keyword evidence="10" id="KW-0456">Lyase</keyword>
<keyword evidence="6" id="KW-0276">Fatty acid metabolism</keyword>
<keyword evidence="4 14" id="KW-0479">Metal-binding</keyword>
<dbReference type="PRINTS" id="PR00465">
    <property type="entry name" value="EP450IV"/>
</dbReference>
<gene>
    <name evidence="18" type="primary">LOC109718144</name>
    <name evidence="15" type="ORF">ACMD2_04093</name>
</gene>
<feature type="binding site" description="axial binding residue" evidence="14">
    <location>
        <position position="433"/>
    </location>
    <ligand>
        <name>heme</name>
        <dbReference type="ChEBI" id="CHEBI:30413"/>
    </ligand>
    <ligandPart>
        <name>Fe</name>
        <dbReference type="ChEBI" id="CHEBI:18248"/>
    </ligandPart>
</feature>
<dbReference type="GO" id="GO:0009978">
    <property type="term" value="F:allene oxide synthase activity"/>
    <property type="evidence" value="ECO:0007669"/>
    <property type="project" value="UniProtKB-EC"/>
</dbReference>
<comment type="cofactor">
    <cofactor evidence="14">
        <name>heme</name>
        <dbReference type="ChEBI" id="CHEBI:30413"/>
    </cofactor>
</comment>
<comment type="pathway">
    <text evidence="12">Lipid metabolism; oxylipin biosynthesis.</text>
</comment>
<dbReference type="EC" id="4.2.1.92" evidence="13"/>
<dbReference type="Gramene" id="Aco000431.1.mrna1">
    <property type="protein sequence ID" value="Aco000431.1.mrna1"/>
    <property type="gene ID" value="Aco000431.1.path1"/>
</dbReference>
<sequence length="481" mass="52278">MPTSGEKAKGGGGELSASGLPIREIPGSYGIPFFSALRDRQDFYYLAPAPGGFFRSRVASCGGSTVLRLNVPPGPFLARDPRVVAVLDARSFRVLLDSSLVDKTDTLTGTYLPSLSLYGGFRPLAYLDTSDPLHSTLKSLVSSLLASRKSHFIPSFGSAYSALFDSLQQADFNKLNEAASFQFTCDALLGAKPAPALGPDGHAKALKWLFFQLHPLVGNVAGALLRPAEDLLLHTFHLPPALVRADYDALARFFSDAGAAFMDDAERAGVARDEALHNLIFAAIFNAFGGLKIFFPVIMKWLAESGRELHARLAEEVRAEAGGEVTPAALERMNLVKSVVWECLRMDPPVPYQYGRARKDLVVESHDAAYKVKKGEMIFGYQPFATRDERVFENGSEFVADRFVGEEGRRLLEYVVWSNGAETAEAGAGNKQCPGKDVVVMAGRLFVVELFLRYDTFAADVGTLPLEPKITVTALTPATEK</sequence>
<dbReference type="GO" id="GO:0006633">
    <property type="term" value="P:fatty acid biosynthetic process"/>
    <property type="evidence" value="ECO:0007669"/>
    <property type="project" value="UniProtKB-KW"/>
</dbReference>
<keyword evidence="5" id="KW-0925">Oxylipin biosynthesis</keyword>
<reference evidence="15 16" key="1">
    <citation type="journal article" date="2016" name="DNA Res.">
        <title>The draft genome of MD-2 pineapple using hybrid error correction of long reads.</title>
        <authorList>
            <person name="Redwan R.M."/>
            <person name="Saidin A."/>
            <person name="Kumar S.V."/>
        </authorList>
    </citation>
    <scope>NUCLEOTIDE SEQUENCE [LARGE SCALE GENOMIC DNA]</scope>
    <source>
        <strain evidence="16">cv. MD2</strain>
        <tissue evidence="15">Leaf</tissue>
    </source>
</reference>
<evidence type="ECO:0000256" key="9">
    <source>
        <dbReference type="ARBA" id="ARBA00023160"/>
    </source>
</evidence>
<dbReference type="PANTHER" id="PTHR24286">
    <property type="entry name" value="CYTOCHROME P450 26"/>
    <property type="match status" value="1"/>
</dbReference>
<comment type="function">
    <text evidence="11">Involved in the biosynthesis of jasmonic acid, a growth regulator that is implicated also as a signaling molecule in plant defense. Converts 13-hydroperoxylinolenic acid to 12,13-epoxylinolenic acid.</text>
</comment>
<keyword evidence="7 14" id="KW-0408">Iron</keyword>
<evidence type="ECO:0000256" key="12">
    <source>
        <dbReference type="ARBA" id="ARBA00060657"/>
    </source>
</evidence>
<dbReference type="Pfam" id="PF00067">
    <property type="entry name" value="p450"/>
    <property type="match status" value="1"/>
</dbReference>
<evidence type="ECO:0000256" key="1">
    <source>
        <dbReference type="ARBA" id="ARBA00010617"/>
    </source>
</evidence>
<evidence type="ECO:0000256" key="4">
    <source>
        <dbReference type="ARBA" id="ARBA00022723"/>
    </source>
</evidence>
<name>A0A199W8A3_ANACO</name>
<dbReference type="SUPFAM" id="SSF48264">
    <property type="entry name" value="Cytochrome P450"/>
    <property type="match status" value="1"/>
</dbReference>
<dbReference type="GO" id="GO:0031408">
    <property type="term" value="P:oxylipin biosynthetic process"/>
    <property type="evidence" value="ECO:0007669"/>
    <property type="project" value="UniProtKB-KW"/>
</dbReference>
<evidence type="ECO:0000256" key="11">
    <source>
        <dbReference type="ARBA" id="ARBA00057103"/>
    </source>
</evidence>
<dbReference type="Proteomes" id="UP000515123">
    <property type="component" value="Linkage group 12"/>
</dbReference>
<keyword evidence="17" id="KW-1185">Reference proteome</keyword>
<evidence type="ECO:0000256" key="6">
    <source>
        <dbReference type="ARBA" id="ARBA00022832"/>
    </source>
</evidence>
<dbReference type="GO" id="GO:0016125">
    <property type="term" value="P:sterol metabolic process"/>
    <property type="evidence" value="ECO:0007669"/>
    <property type="project" value="TreeGrafter"/>
</dbReference>
<reference evidence="18" key="2">
    <citation type="submission" date="2025-04" db="UniProtKB">
        <authorList>
            <consortium name="RefSeq"/>
        </authorList>
    </citation>
    <scope>IDENTIFICATION</scope>
    <source>
        <tissue evidence="18">Leaf</tissue>
    </source>
</reference>
<dbReference type="CDD" id="cd11071">
    <property type="entry name" value="CYP74"/>
    <property type="match status" value="1"/>
</dbReference>
<dbReference type="PANTHER" id="PTHR24286:SF365">
    <property type="entry name" value="ALLENE OXIDE SYNTHASE 3"/>
    <property type="match status" value="1"/>
</dbReference>
<evidence type="ECO:0000256" key="3">
    <source>
        <dbReference type="ARBA" id="ARBA00022617"/>
    </source>
</evidence>
<keyword evidence="2" id="KW-0444">Lipid biosynthesis</keyword>
<dbReference type="Gene3D" id="1.10.630.10">
    <property type="entry name" value="Cytochrome P450"/>
    <property type="match status" value="1"/>
</dbReference>
<dbReference type="EMBL" id="LSRQ01000088">
    <property type="protein sequence ID" value="OAY85471.1"/>
    <property type="molecule type" value="Genomic_DNA"/>
</dbReference>
<dbReference type="STRING" id="4615.A0A199W8A3"/>
<evidence type="ECO:0000313" key="16">
    <source>
        <dbReference type="Proteomes" id="UP000092600"/>
    </source>
</evidence>